<name>A0A9W6C2N1_9CHLO</name>
<evidence type="ECO:0000256" key="7">
    <source>
        <dbReference type="ARBA" id="ARBA00022723"/>
    </source>
</evidence>
<dbReference type="InterPro" id="IPR005849">
    <property type="entry name" value="GalP_Utransf_N"/>
</dbReference>
<dbReference type="SUPFAM" id="SSF46785">
    <property type="entry name" value="Winged helix' DNA-binding domain"/>
    <property type="match status" value="1"/>
</dbReference>
<dbReference type="InterPro" id="IPR036265">
    <property type="entry name" value="HIT-like_sf"/>
</dbReference>
<evidence type="ECO:0000256" key="9">
    <source>
        <dbReference type="ARBA" id="ARBA00023015"/>
    </source>
</evidence>
<dbReference type="PANTHER" id="PTHR11943:SF1">
    <property type="entry name" value="GALACTOSE-1-PHOSPHATE URIDYLYLTRANSFERASE"/>
    <property type="match status" value="1"/>
</dbReference>
<dbReference type="EC" id="2.7.7.12" evidence="14"/>
<evidence type="ECO:0000256" key="13">
    <source>
        <dbReference type="ARBA" id="ARBA00023277"/>
    </source>
</evidence>
<dbReference type="InterPro" id="IPR018356">
    <property type="entry name" value="Tscrpt_reg_HTH_DeoR_CS"/>
</dbReference>
<dbReference type="NCBIfam" id="TIGR00209">
    <property type="entry name" value="galT_1"/>
    <property type="match status" value="1"/>
</dbReference>
<evidence type="ECO:0000259" key="15">
    <source>
        <dbReference type="PROSITE" id="PS51000"/>
    </source>
</evidence>
<dbReference type="SMART" id="SM00420">
    <property type="entry name" value="HTH_DEOR"/>
    <property type="match status" value="1"/>
</dbReference>
<dbReference type="InterPro" id="IPR036390">
    <property type="entry name" value="WH_DNA-bd_sf"/>
</dbReference>
<dbReference type="PRINTS" id="PR00037">
    <property type="entry name" value="HTHLACR"/>
</dbReference>
<dbReference type="InterPro" id="IPR001937">
    <property type="entry name" value="GalP_UDPtransf1"/>
</dbReference>
<evidence type="ECO:0000256" key="5">
    <source>
        <dbReference type="ARBA" id="ARBA00022679"/>
    </source>
</evidence>
<evidence type="ECO:0000256" key="12">
    <source>
        <dbReference type="ARBA" id="ARBA00023163"/>
    </source>
</evidence>
<keyword evidence="9" id="KW-0805">Transcription regulation</keyword>
<dbReference type="SUPFAM" id="SSF54197">
    <property type="entry name" value="HIT-like"/>
    <property type="match status" value="2"/>
</dbReference>
<evidence type="ECO:0000256" key="3">
    <source>
        <dbReference type="ARBA" id="ARBA00004947"/>
    </source>
</evidence>
<evidence type="ECO:0000256" key="14">
    <source>
        <dbReference type="RuleBase" id="RU000506"/>
    </source>
</evidence>
<comment type="similarity">
    <text evidence="4 14">Belongs to the galactose-1-phosphate uridylyltransferase type 1 family.</text>
</comment>
<dbReference type="InterPro" id="IPR037171">
    <property type="entry name" value="NagB/RpiA_transferase-like"/>
</dbReference>
<proteinExistence type="inferred from homology"/>
<dbReference type="Pfam" id="PF01087">
    <property type="entry name" value="GalP_UDP_transf"/>
    <property type="match status" value="1"/>
</dbReference>
<evidence type="ECO:0000256" key="6">
    <source>
        <dbReference type="ARBA" id="ARBA00022695"/>
    </source>
</evidence>
<accession>A0A9W6C2N1</accession>
<comment type="caution">
    <text evidence="16">The sequence shown here is derived from an EMBL/GenBank/DDBJ whole genome shotgun (WGS) entry which is preliminary data.</text>
</comment>
<dbReference type="GO" id="GO:0003700">
    <property type="term" value="F:DNA-binding transcription factor activity"/>
    <property type="evidence" value="ECO:0007669"/>
    <property type="project" value="InterPro"/>
</dbReference>
<evidence type="ECO:0000256" key="11">
    <source>
        <dbReference type="ARBA" id="ARBA00023144"/>
    </source>
</evidence>
<dbReference type="GO" id="GO:0003677">
    <property type="term" value="F:DNA binding"/>
    <property type="evidence" value="ECO:0007669"/>
    <property type="project" value="UniProtKB-KW"/>
</dbReference>
<evidence type="ECO:0000313" key="16">
    <source>
        <dbReference type="EMBL" id="GLC62345.1"/>
    </source>
</evidence>
<organism evidence="16 17">
    <name type="scientific">Pleodorina starrii</name>
    <dbReference type="NCBI Taxonomy" id="330485"/>
    <lineage>
        <taxon>Eukaryota</taxon>
        <taxon>Viridiplantae</taxon>
        <taxon>Chlorophyta</taxon>
        <taxon>core chlorophytes</taxon>
        <taxon>Chlorophyceae</taxon>
        <taxon>CS clade</taxon>
        <taxon>Chlamydomonadales</taxon>
        <taxon>Volvocaceae</taxon>
        <taxon>Pleodorina</taxon>
    </lineage>
</organism>
<dbReference type="InterPro" id="IPR036388">
    <property type="entry name" value="WH-like_DNA-bd_sf"/>
</dbReference>
<dbReference type="Gene3D" id="3.40.50.1360">
    <property type="match status" value="1"/>
</dbReference>
<dbReference type="Gene3D" id="1.10.10.10">
    <property type="entry name" value="Winged helix-like DNA-binding domain superfamily/Winged helix DNA-binding domain"/>
    <property type="match status" value="1"/>
</dbReference>
<keyword evidence="12" id="KW-0804">Transcription</keyword>
<gene>
    <name evidence="16" type="primary">PLESTB003325</name>
    <name evidence="16" type="ORF">PLESTB_001873200</name>
</gene>
<dbReference type="Pfam" id="PF08220">
    <property type="entry name" value="HTH_DeoR"/>
    <property type="match status" value="1"/>
</dbReference>
<dbReference type="Pfam" id="PF00455">
    <property type="entry name" value="DeoRC"/>
    <property type="match status" value="1"/>
</dbReference>
<dbReference type="PROSITE" id="PS00117">
    <property type="entry name" value="GAL_P_UDP_TRANSF_I"/>
    <property type="match status" value="1"/>
</dbReference>
<keyword evidence="7 14" id="KW-0479">Metal-binding</keyword>
<dbReference type="EMBL" id="BRXU01000063">
    <property type="protein sequence ID" value="GLC62345.1"/>
    <property type="molecule type" value="Genomic_DNA"/>
</dbReference>
<dbReference type="PANTHER" id="PTHR11943">
    <property type="entry name" value="GALACTOSE-1-PHOSPHATE URIDYLYLTRANSFERASE"/>
    <property type="match status" value="1"/>
</dbReference>
<keyword evidence="8" id="KW-0862">Zinc</keyword>
<dbReference type="InterPro" id="IPR005850">
    <property type="entry name" value="GalP_Utransf_C"/>
</dbReference>
<keyword evidence="17" id="KW-1185">Reference proteome</keyword>
<evidence type="ECO:0000256" key="8">
    <source>
        <dbReference type="ARBA" id="ARBA00022833"/>
    </source>
</evidence>
<dbReference type="InterPro" id="IPR019779">
    <property type="entry name" value="GalP_UDPtransf1_His-AS"/>
</dbReference>
<evidence type="ECO:0000256" key="10">
    <source>
        <dbReference type="ARBA" id="ARBA00023125"/>
    </source>
</evidence>
<dbReference type="GO" id="GO:0033499">
    <property type="term" value="P:galactose catabolic process via UDP-galactose, Leloir pathway"/>
    <property type="evidence" value="ECO:0007669"/>
    <property type="project" value="TreeGrafter"/>
</dbReference>
<dbReference type="Gene3D" id="3.30.428.10">
    <property type="entry name" value="HIT-like"/>
    <property type="match status" value="2"/>
</dbReference>
<keyword evidence="10" id="KW-0238">DNA-binding</keyword>
<sequence>MTEMLPDRRRREILDRVRASGAVRVADLVAELGVSDMTVRRDLDRLARDGELQKVHGGAKLPAGSSAAEPGFTHKSELQLPEKAAIAAAAEAMVRPGMSVSLNSGTTTFALARALRRVSDITVVTNSPRIADVLQDAPATGQTVVLLGGVRTPSDALVGPLATAALRTLHVDLAFLGVHGLSERDGLTTPNMMEAEINRLFLERCDRSVVLADSTKWGLPGLHRIAGLDEVDTVVTDDGLGAADRETLSQHVPDLRLEPRAAAPLIAHRTHHLADGREAVFFSDRGTPPVEQVVDRRPLDVRSGGGEVRFDRLTGEWVAVAAHRQARTYLPPADQCPLCPSVGGRESEIPAEDFDVVVFENRFPSLGPELAELPDPRQVGERSLWGVPSPAVGRCEVVVFTPEHQGSFASLSSERARTVVEAWAQRTDALSAMAGVRHVFPFENRGEQIGVTLHHPHGQIYAYPYPAPHAARLAARSRAHLEATGRTLMGEVLADETAAGDRMVLAGEHFSAYVPYAARWPLEVHLVPHRQVPDLAALTGGERDELAVLYRDLVQRVDRLYATPTPYIAAWHQTPVTAADREAGQLHLQLTSPRRAEDKLKFLAGSEAAMGAFINDVTAEQTAARLREAAR</sequence>
<feature type="domain" description="HTH deoR-type" evidence="15">
    <location>
        <begin position="6"/>
        <end position="61"/>
    </location>
</feature>
<dbReference type="SUPFAM" id="SSF100950">
    <property type="entry name" value="NagB/RpiA/CoA transferase-like"/>
    <property type="match status" value="1"/>
</dbReference>
<dbReference type="SMART" id="SM01134">
    <property type="entry name" value="DeoRC"/>
    <property type="match status" value="1"/>
</dbReference>
<comment type="cofactor">
    <cofactor evidence="2">
        <name>Zn(2+)</name>
        <dbReference type="ChEBI" id="CHEBI:29105"/>
    </cofactor>
</comment>
<evidence type="ECO:0000256" key="2">
    <source>
        <dbReference type="ARBA" id="ARBA00001947"/>
    </source>
</evidence>
<reference evidence="16 17" key="1">
    <citation type="journal article" date="2023" name="Commun. Biol.">
        <title>Reorganization of the ancestral sex-determining regions during the evolution of trioecy in Pleodorina starrii.</title>
        <authorList>
            <person name="Takahashi K."/>
            <person name="Suzuki S."/>
            <person name="Kawai-Toyooka H."/>
            <person name="Yamamoto K."/>
            <person name="Hamaji T."/>
            <person name="Ootsuki R."/>
            <person name="Yamaguchi H."/>
            <person name="Kawachi M."/>
            <person name="Higashiyama T."/>
            <person name="Nozaki H."/>
        </authorList>
    </citation>
    <scope>NUCLEOTIDE SEQUENCE [LARGE SCALE GENOMIC DNA]</scope>
    <source>
        <strain evidence="16 17">NIES-4479</strain>
    </source>
</reference>
<dbReference type="InterPro" id="IPR001034">
    <property type="entry name" value="DeoR_HTH"/>
</dbReference>
<keyword evidence="13 14" id="KW-0119">Carbohydrate metabolism</keyword>
<evidence type="ECO:0000313" key="17">
    <source>
        <dbReference type="Proteomes" id="UP001165080"/>
    </source>
</evidence>
<dbReference type="PROSITE" id="PS00894">
    <property type="entry name" value="HTH_DEOR_1"/>
    <property type="match status" value="1"/>
</dbReference>
<evidence type="ECO:0000256" key="4">
    <source>
        <dbReference type="ARBA" id="ARBA00010951"/>
    </source>
</evidence>
<protein>
    <recommendedName>
        <fullName evidence="14">Galactose-1-phosphate uridylyltransferase</fullName>
        <ecNumber evidence="14">2.7.7.12</ecNumber>
    </recommendedName>
</protein>
<dbReference type="InterPro" id="IPR014036">
    <property type="entry name" value="DeoR-like_C"/>
</dbReference>
<dbReference type="GO" id="GO:0008108">
    <property type="term" value="F:UDP-glucose:hexose-1-phosphate uridylyltransferase activity"/>
    <property type="evidence" value="ECO:0007669"/>
    <property type="project" value="UniProtKB-EC"/>
</dbReference>
<comment type="pathway">
    <text evidence="3 14">Carbohydrate metabolism; galactose metabolism.</text>
</comment>
<evidence type="ECO:0000256" key="1">
    <source>
        <dbReference type="ARBA" id="ARBA00001107"/>
    </source>
</evidence>
<dbReference type="AlphaFoldDB" id="A0A9W6C2N1"/>
<comment type="catalytic activity">
    <reaction evidence="1 14">
        <text>alpha-D-galactose 1-phosphate + UDP-alpha-D-glucose = alpha-D-glucose 1-phosphate + UDP-alpha-D-galactose</text>
        <dbReference type="Rhea" id="RHEA:13989"/>
        <dbReference type="ChEBI" id="CHEBI:58336"/>
        <dbReference type="ChEBI" id="CHEBI:58601"/>
        <dbReference type="ChEBI" id="CHEBI:58885"/>
        <dbReference type="ChEBI" id="CHEBI:66914"/>
        <dbReference type="EC" id="2.7.7.12"/>
    </reaction>
</comment>
<keyword evidence="5 14" id="KW-0808">Transferase</keyword>
<dbReference type="Proteomes" id="UP001165080">
    <property type="component" value="Unassembled WGS sequence"/>
</dbReference>
<keyword evidence="6 14" id="KW-0548">Nucleotidyltransferase</keyword>
<dbReference type="Pfam" id="PF02744">
    <property type="entry name" value="GalP_UDP_tr_C"/>
    <property type="match status" value="1"/>
</dbReference>
<keyword evidence="11 14" id="KW-0299">Galactose metabolism</keyword>
<dbReference type="GO" id="GO:0008270">
    <property type="term" value="F:zinc ion binding"/>
    <property type="evidence" value="ECO:0007669"/>
    <property type="project" value="InterPro"/>
</dbReference>
<dbReference type="PROSITE" id="PS51000">
    <property type="entry name" value="HTH_DEOR_2"/>
    <property type="match status" value="1"/>
</dbReference>
<dbReference type="GO" id="GO:0005737">
    <property type="term" value="C:cytoplasm"/>
    <property type="evidence" value="ECO:0007669"/>
    <property type="project" value="TreeGrafter"/>
</dbReference>